<reference evidence="1 2" key="1">
    <citation type="journal article" date="2020" name="Phytopathology">
        <title>A high-quality genome resource of Botrytis fragariae, a new and rapidly spreading fungal pathogen causing strawberry gray mold in the U.S.A.</title>
        <authorList>
            <person name="Wu Y."/>
            <person name="Saski C.A."/>
            <person name="Schnabel G."/>
            <person name="Xiao S."/>
            <person name="Hu M."/>
        </authorList>
    </citation>
    <scope>NUCLEOTIDE SEQUENCE [LARGE SCALE GENOMIC DNA]</scope>
    <source>
        <strain evidence="1 2">BVB16</strain>
    </source>
</reference>
<dbReference type="EMBL" id="JABFCT010000021">
    <property type="protein sequence ID" value="KAF5868581.1"/>
    <property type="molecule type" value="Genomic_DNA"/>
</dbReference>
<protein>
    <submittedName>
        <fullName evidence="1">Uncharacterized protein</fullName>
    </submittedName>
</protein>
<dbReference type="Proteomes" id="UP000531561">
    <property type="component" value="Unassembled WGS sequence"/>
</dbReference>
<evidence type="ECO:0000313" key="1">
    <source>
        <dbReference type="EMBL" id="KAF5868581.1"/>
    </source>
</evidence>
<dbReference type="OrthoDB" id="10332642at2759"/>
<evidence type="ECO:0000313" key="2">
    <source>
        <dbReference type="Proteomes" id="UP000531561"/>
    </source>
</evidence>
<accession>A0A8H6AJS3</accession>
<organism evidence="1 2">
    <name type="scientific">Botrytis fragariae</name>
    <dbReference type="NCBI Taxonomy" id="1964551"/>
    <lineage>
        <taxon>Eukaryota</taxon>
        <taxon>Fungi</taxon>
        <taxon>Dikarya</taxon>
        <taxon>Ascomycota</taxon>
        <taxon>Pezizomycotina</taxon>
        <taxon>Leotiomycetes</taxon>
        <taxon>Helotiales</taxon>
        <taxon>Sclerotiniaceae</taxon>
        <taxon>Botrytis</taxon>
    </lineage>
</organism>
<comment type="caution">
    <text evidence="1">The sequence shown here is derived from an EMBL/GenBank/DDBJ whole genome shotgun (WGS) entry which is preliminary data.</text>
</comment>
<gene>
    <name evidence="1" type="ORF">Bfra_012228</name>
</gene>
<keyword evidence="2" id="KW-1185">Reference proteome</keyword>
<name>A0A8H6AJS3_9HELO</name>
<sequence length="118" mass="13214">MFQTDMVEIIIPCGTTNDKKRIDRHYAIESFSAFGNVCMTQLGLLVESLSTLFIKWLPCCDEDGFLAYVAGRMGLALHDRPVFFVSSGETTNEIDIILMGMEWKACVTHNVEVDSNLS</sequence>
<dbReference type="AlphaFoldDB" id="A0A8H6AJS3"/>
<dbReference type="RefSeq" id="XP_037187530.1">
    <property type="nucleotide sequence ID" value="XM_037342546.1"/>
</dbReference>
<dbReference type="GeneID" id="59266238"/>
<proteinExistence type="predicted"/>